<dbReference type="RefSeq" id="WP_011527304.1">
    <property type="nucleotide sequence ID" value="NC_008013.1"/>
</dbReference>
<accession>Q1MNZ6</accession>
<dbReference type="SUPFAM" id="SSF53335">
    <property type="entry name" value="S-adenosyl-L-methionine-dependent methyltransferases"/>
    <property type="match status" value="1"/>
</dbReference>
<dbReference type="eggNOG" id="COG0500">
    <property type="taxonomic scope" value="Bacteria"/>
</dbReference>
<evidence type="ECO:0000313" key="2">
    <source>
        <dbReference type="EMBL" id="CAJ53908.1"/>
    </source>
</evidence>
<dbReference type="AlphaFoldDB" id="Q1MNZ6"/>
<dbReference type="KEGG" id="lip:LIB009"/>
<organism evidence="2 3">
    <name type="scientific">Lawsonia intracellularis (strain PHE/MN1-00)</name>
    <dbReference type="NCBI Taxonomy" id="363253"/>
    <lineage>
        <taxon>Bacteria</taxon>
        <taxon>Pseudomonadati</taxon>
        <taxon>Thermodesulfobacteriota</taxon>
        <taxon>Desulfovibrionia</taxon>
        <taxon>Desulfovibrionales</taxon>
        <taxon>Desulfovibrionaceae</taxon>
        <taxon>Lawsonia</taxon>
    </lineage>
</organism>
<geneLocation type="plasmid" evidence="3">
    <name>pLaw2</name>
</geneLocation>
<dbReference type="EMBL" id="AM180254">
    <property type="protein sequence ID" value="CAJ53908.1"/>
    <property type="molecule type" value="Genomic_DNA"/>
</dbReference>
<proteinExistence type="predicted"/>
<dbReference type="HOGENOM" id="CLU_063024_0_0_7"/>
<dbReference type="CDD" id="cd02440">
    <property type="entry name" value="AdoMet_MTases"/>
    <property type="match status" value="1"/>
</dbReference>
<reference evidence="2 3" key="1">
    <citation type="submission" date="2005-11" db="EMBL/GenBank/DDBJ databases">
        <title>The complete genome sequence of Lawsonia intracellularis: the causative agent of proliferative enteropathy.</title>
        <authorList>
            <person name="Kaur K."/>
            <person name="Zhang Q."/>
            <person name="Beckler D."/>
            <person name="Munir S."/>
            <person name="Li L."/>
            <person name="Kinsley K."/>
            <person name="Herron L."/>
            <person name="Peterson A."/>
            <person name="May B."/>
            <person name="Singh S."/>
            <person name="Gebhart C."/>
            <person name="Kapur V."/>
        </authorList>
    </citation>
    <scope>NUCLEOTIDE SEQUENCE [LARGE SCALE GENOMIC DNA]</scope>
    <source>
        <strain evidence="2 3">PHE/MN1-00</strain>
        <plasmid evidence="3">pLaw2</plasmid>
    </source>
</reference>
<dbReference type="Pfam" id="PF08241">
    <property type="entry name" value="Methyltransf_11"/>
    <property type="match status" value="1"/>
</dbReference>
<sequence length="338" mass="39114">MSLISLPEWFKKNTGCFLKNDILLSADRQKKYIMDDGVWKSTTNSNSNKQLQTSNIFSYKWNQEKTYTSPALLKKTQEWLKSRYDYIYIYLKAIQDHPIFLDAGCGAAFSTLELLGDCFHQLNYIGVDISDAITIARRRIQDAGYDGIFLQENLMDLPFKPESIDIIFSEGVLHHTDSTKEAITKLTPLLRNGGLFLFYVYAKKSPIREFSDDYLREQLHKLSPKQAWDALKPLTELGIQLGESNMELNLPNGIELLDVPAGKIKLQEFFYWYILKAFYAKELDFDAMQHINFDWYAPQNAHRQTPEQISQWCDELNLNILSMKTELSGITVVAKRQC</sequence>
<dbReference type="Proteomes" id="UP000002430">
    <property type="component" value="Plasmid 2"/>
</dbReference>
<dbReference type="Gene3D" id="3.40.50.150">
    <property type="entry name" value="Vaccinia Virus protein VP39"/>
    <property type="match status" value="1"/>
</dbReference>
<gene>
    <name evidence="2" type="ordered locus">LIB009</name>
</gene>
<dbReference type="PANTHER" id="PTHR43861">
    <property type="entry name" value="TRANS-ACONITATE 2-METHYLTRANSFERASE-RELATED"/>
    <property type="match status" value="1"/>
</dbReference>
<dbReference type="InterPro" id="IPR013216">
    <property type="entry name" value="Methyltransf_11"/>
</dbReference>
<dbReference type="OrthoDB" id="9791837at2"/>
<dbReference type="GO" id="GO:0008757">
    <property type="term" value="F:S-adenosylmethionine-dependent methyltransferase activity"/>
    <property type="evidence" value="ECO:0007669"/>
    <property type="project" value="InterPro"/>
</dbReference>
<dbReference type="InterPro" id="IPR029063">
    <property type="entry name" value="SAM-dependent_MTases_sf"/>
</dbReference>
<protein>
    <submittedName>
        <fullName evidence="2">Conserved domain protein</fullName>
    </submittedName>
</protein>
<evidence type="ECO:0000313" key="3">
    <source>
        <dbReference type="Proteomes" id="UP000002430"/>
    </source>
</evidence>
<feature type="domain" description="Methyltransferase type 11" evidence="1">
    <location>
        <begin position="101"/>
        <end position="198"/>
    </location>
</feature>
<evidence type="ECO:0000259" key="1">
    <source>
        <dbReference type="Pfam" id="PF08241"/>
    </source>
</evidence>
<name>Q1MNZ6_LAWIP</name>
<keyword evidence="2" id="KW-0614">Plasmid</keyword>
<keyword evidence="3" id="KW-1185">Reference proteome</keyword>